<reference evidence="2 3" key="1">
    <citation type="submission" date="2018-04" db="EMBL/GenBank/DDBJ databases">
        <title>Genomic Encyclopedia of Type Strains, Phase III (KMG-III): the genomes of soil and plant-associated and newly described type strains.</title>
        <authorList>
            <person name="Whitman W."/>
        </authorList>
    </citation>
    <scope>NUCLEOTIDE SEQUENCE [LARGE SCALE GENOMIC DNA]</scope>
    <source>
        <strain evidence="2 3">KA25</strain>
    </source>
</reference>
<name>A0A2T5JUL2_9RHOB</name>
<sequence length="47" mass="4970">MAKGMNIRGNRQTKKPKQPKKAPAVVTVTRTHTALAPSSGSGTLKKP</sequence>
<comment type="caution">
    <text evidence="2">The sequence shown here is derived from an EMBL/GenBank/DDBJ whole genome shotgun (WGS) entry which is preliminary data.</text>
</comment>
<dbReference type="RefSeq" id="WP_181969666.1">
    <property type="nucleotide sequence ID" value="NZ_CP183927.1"/>
</dbReference>
<gene>
    <name evidence="2" type="ORF">C8J28_11926</name>
</gene>
<dbReference type="Proteomes" id="UP000244060">
    <property type="component" value="Unassembled WGS sequence"/>
</dbReference>
<accession>A0A2T5JUL2</accession>
<feature type="region of interest" description="Disordered" evidence="1">
    <location>
        <begin position="1"/>
        <end position="25"/>
    </location>
</feature>
<organism evidence="2 3">
    <name type="scientific">Cereibacter azotoformans</name>
    <dbReference type="NCBI Taxonomy" id="43057"/>
    <lineage>
        <taxon>Bacteria</taxon>
        <taxon>Pseudomonadati</taxon>
        <taxon>Pseudomonadota</taxon>
        <taxon>Alphaproteobacteria</taxon>
        <taxon>Rhodobacterales</taxon>
        <taxon>Paracoccaceae</taxon>
        <taxon>Cereibacter</taxon>
    </lineage>
</organism>
<evidence type="ECO:0000256" key="1">
    <source>
        <dbReference type="SAM" id="MobiDB-lite"/>
    </source>
</evidence>
<dbReference type="AlphaFoldDB" id="A0A2T5JUL2"/>
<evidence type="ECO:0000313" key="3">
    <source>
        <dbReference type="Proteomes" id="UP000244060"/>
    </source>
</evidence>
<evidence type="ECO:0000313" key="2">
    <source>
        <dbReference type="EMBL" id="PTR13861.1"/>
    </source>
</evidence>
<dbReference type="EMBL" id="QAOT01000019">
    <property type="protein sequence ID" value="PTR13861.1"/>
    <property type="molecule type" value="Genomic_DNA"/>
</dbReference>
<protein>
    <submittedName>
        <fullName evidence="2">Uncharacterized protein</fullName>
    </submittedName>
</protein>
<feature type="compositionally biased region" description="Basic residues" evidence="1">
    <location>
        <begin position="11"/>
        <end position="20"/>
    </location>
</feature>
<proteinExistence type="predicted"/>
<keyword evidence="3" id="KW-1185">Reference proteome</keyword>